<dbReference type="EMBL" id="AE015927">
    <property type="protein sequence ID" value="AAO36018.1"/>
    <property type="molecule type" value="Genomic_DNA"/>
</dbReference>
<organism evidence="2 3">
    <name type="scientific">Clostridium tetani (strain Massachusetts / E88)</name>
    <dbReference type="NCBI Taxonomy" id="212717"/>
    <lineage>
        <taxon>Bacteria</taxon>
        <taxon>Bacillati</taxon>
        <taxon>Bacillota</taxon>
        <taxon>Clostridia</taxon>
        <taxon>Eubacteriales</taxon>
        <taxon>Clostridiaceae</taxon>
        <taxon>Clostridium</taxon>
    </lineage>
</organism>
<sequence>MLYKYFINIENGIKIILLIKSIVPQKRFPSYHVSLFFIENGVLYPRLLFICCGGYALNTNPITIKIKPIIQFVKIFIKYHSHKFMVMPLYHIFPYISIKSICILSMYSTKKKGT</sequence>
<dbReference type="HOGENOM" id="CLU_2116799_0_0_9"/>
<feature type="transmembrane region" description="Helical" evidence="1">
    <location>
        <begin position="89"/>
        <end position="107"/>
    </location>
</feature>
<dbReference type="Proteomes" id="UP000001412">
    <property type="component" value="Chromosome"/>
</dbReference>
<keyword evidence="1" id="KW-0812">Transmembrane</keyword>
<evidence type="ECO:0000256" key="1">
    <source>
        <dbReference type="SAM" id="Phobius"/>
    </source>
</evidence>
<name>Q894S4_CLOTE</name>
<reference evidence="2 3" key="1">
    <citation type="journal article" date="2003" name="Proc. Natl. Acad. Sci. U.S.A.">
        <title>The genome sequence of Clostridium tetani, the causative agent of tetanus disease.</title>
        <authorList>
            <person name="Brueggemann H."/>
            <person name="Baumer S."/>
            <person name="Fricke W.F."/>
            <person name="Wiezer A."/>
            <person name="Liesegang H."/>
            <person name="Decker I."/>
            <person name="Herzberg C."/>
            <person name="Martinez-Arias R."/>
            <person name="Merkl R."/>
            <person name="Henne A."/>
            <person name="Gottschalk G."/>
        </authorList>
    </citation>
    <scope>NUCLEOTIDE SEQUENCE [LARGE SCALE GENOMIC DNA]</scope>
    <source>
        <strain evidence="3">Massachusetts / E88</strain>
    </source>
</reference>
<keyword evidence="1" id="KW-1133">Transmembrane helix</keyword>
<protein>
    <submittedName>
        <fullName evidence="2">Uncharacterized protein</fullName>
    </submittedName>
</protein>
<accession>Q894S4</accession>
<evidence type="ECO:0000313" key="2">
    <source>
        <dbReference type="EMBL" id="AAO36018.1"/>
    </source>
</evidence>
<gene>
    <name evidence="2" type="ordered locus">CTC_01461</name>
</gene>
<dbReference type="AlphaFoldDB" id="Q894S4"/>
<dbReference type="KEGG" id="ctc:CTC_01461"/>
<proteinExistence type="predicted"/>
<keyword evidence="1" id="KW-0472">Membrane</keyword>
<evidence type="ECO:0000313" key="3">
    <source>
        <dbReference type="Proteomes" id="UP000001412"/>
    </source>
</evidence>
<keyword evidence="3" id="KW-1185">Reference proteome</keyword>